<dbReference type="Proteomes" id="UP000824246">
    <property type="component" value="Unassembled WGS sequence"/>
</dbReference>
<dbReference type="InterPro" id="IPR036116">
    <property type="entry name" value="FN3_sf"/>
</dbReference>
<feature type="chain" id="PRO_5038538525" description="SbsA Ig-like domain-containing protein" evidence="1">
    <location>
        <begin position="22"/>
        <end position="445"/>
    </location>
</feature>
<dbReference type="AlphaFoldDB" id="A0A9D2ANZ4"/>
<protein>
    <recommendedName>
        <fullName evidence="4">SbsA Ig-like domain-containing protein</fullName>
    </recommendedName>
</protein>
<comment type="caution">
    <text evidence="2">The sequence shown here is derived from an EMBL/GenBank/DDBJ whole genome shotgun (WGS) entry which is preliminary data.</text>
</comment>
<keyword evidence="1" id="KW-0732">Signal</keyword>
<evidence type="ECO:0000256" key="1">
    <source>
        <dbReference type="SAM" id="SignalP"/>
    </source>
</evidence>
<dbReference type="EMBL" id="DXFB01000046">
    <property type="protein sequence ID" value="HIX44932.1"/>
    <property type="molecule type" value="Genomic_DNA"/>
</dbReference>
<dbReference type="SUPFAM" id="SSF49265">
    <property type="entry name" value="Fibronectin type III"/>
    <property type="match status" value="1"/>
</dbReference>
<reference evidence="2" key="1">
    <citation type="journal article" date="2021" name="PeerJ">
        <title>Extensive microbial diversity within the chicken gut microbiome revealed by metagenomics and culture.</title>
        <authorList>
            <person name="Gilroy R."/>
            <person name="Ravi A."/>
            <person name="Getino M."/>
            <person name="Pursley I."/>
            <person name="Horton D.L."/>
            <person name="Alikhan N.F."/>
            <person name="Baker D."/>
            <person name="Gharbi K."/>
            <person name="Hall N."/>
            <person name="Watson M."/>
            <person name="Adriaenssens E.M."/>
            <person name="Foster-Nyarko E."/>
            <person name="Jarju S."/>
            <person name="Secka A."/>
            <person name="Antonio M."/>
            <person name="Oren A."/>
            <person name="Chaudhuri R.R."/>
            <person name="La Ragione R."/>
            <person name="Hildebrand F."/>
            <person name="Pallen M.J."/>
        </authorList>
    </citation>
    <scope>NUCLEOTIDE SEQUENCE</scope>
    <source>
        <strain evidence="2">ChiHjej12B11-16260</strain>
    </source>
</reference>
<reference evidence="2" key="2">
    <citation type="submission" date="2021-04" db="EMBL/GenBank/DDBJ databases">
        <authorList>
            <person name="Gilroy R."/>
        </authorList>
    </citation>
    <scope>NUCLEOTIDE SEQUENCE</scope>
    <source>
        <strain evidence="2">ChiHjej12B11-16260</strain>
    </source>
</reference>
<feature type="signal peptide" evidence="1">
    <location>
        <begin position="1"/>
        <end position="21"/>
    </location>
</feature>
<name>A0A9D2ANZ4_9BACT</name>
<evidence type="ECO:0000313" key="3">
    <source>
        <dbReference type="Proteomes" id="UP000824246"/>
    </source>
</evidence>
<evidence type="ECO:0000313" key="2">
    <source>
        <dbReference type="EMBL" id="HIX44932.1"/>
    </source>
</evidence>
<proteinExistence type="predicted"/>
<accession>A0A9D2ANZ4</accession>
<evidence type="ECO:0008006" key="4">
    <source>
        <dbReference type="Google" id="ProtNLM"/>
    </source>
</evidence>
<organism evidence="2 3">
    <name type="scientific">Candidatus Barnesiella excrementipullorum</name>
    <dbReference type="NCBI Taxonomy" id="2838479"/>
    <lineage>
        <taxon>Bacteria</taxon>
        <taxon>Pseudomonadati</taxon>
        <taxon>Bacteroidota</taxon>
        <taxon>Bacteroidia</taxon>
        <taxon>Bacteroidales</taxon>
        <taxon>Barnesiellaceae</taxon>
        <taxon>Barnesiella</taxon>
    </lineage>
</organism>
<sequence>MRVQSRICVVALWVVSFFACVAEVTVSAVTGTSCRVSWNAVEGAESYYVRVGEAAEPFLLALNMADYDSDAACRQALESCGVSFSNIALFTYSGYTVYGICLGDDWSRGYIKLPAVPRSGVYRLSVSGYAYAPDVYATLYVYENAPDGSLLQYMKFCNYDDYYEPEQFECSLLLEAGTQLVLSAGLQNIAGAGDANGRIILHDIALEEFSAPDTTLPLFQEQYDAHTFSCEVENLQPDVVYCCEVTATADGEEVVDTACFATLPCTEVYPLPDSEIGYSAIDVTSRMCVTFPQPVKSCDVAKVMITPQNWTLAEGETQAAVRLLDSNDDKSVVFQVNSWNTCLELNTRYVVTFAAGAVAFVDGSESPSFSYSFYTGGYPTALLPAKGDASLFRRGDMLMAAKGEIVQLYDIEGRFVMSGSLLDMSSLPHGVYIVRSADSLLKLLR</sequence>
<gene>
    <name evidence="2" type="ORF">H9982_01790</name>
</gene>
<dbReference type="PROSITE" id="PS51257">
    <property type="entry name" value="PROKAR_LIPOPROTEIN"/>
    <property type="match status" value="1"/>
</dbReference>